<evidence type="ECO:0000256" key="1">
    <source>
        <dbReference type="ARBA" id="ARBA00005254"/>
    </source>
</evidence>
<proteinExistence type="inferred from homology"/>
<dbReference type="Gene3D" id="3.90.226.10">
    <property type="entry name" value="2-enoyl-CoA Hydratase, Chain A, domain 1"/>
    <property type="match status" value="1"/>
</dbReference>
<dbReference type="CDD" id="cd06558">
    <property type="entry name" value="crotonase-like"/>
    <property type="match status" value="1"/>
</dbReference>
<evidence type="ECO:0000256" key="2">
    <source>
        <dbReference type="SAM" id="MobiDB-lite"/>
    </source>
</evidence>
<gene>
    <name evidence="3" type="ORF">ACFPBZ_17480</name>
</gene>
<dbReference type="EMBL" id="JBHSIV010000019">
    <property type="protein sequence ID" value="MFC5064016.1"/>
    <property type="molecule type" value="Genomic_DNA"/>
</dbReference>
<dbReference type="Pfam" id="PF00378">
    <property type="entry name" value="ECH_1"/>
    <property type="match status" value="1"/>
</dbReference>
<name>A0ABV9YTS0_9PSEU</name>
<dbReference type="SUPFAM" id="SSF52096">
    <property type="entry name" value="ClpP/crotonase"/>
    <property type="match status" value="1"/>
</dbReference>
<protein>
    <submittedName>
        <fullName evidence="3">Enoyl-CoA hydratase/isomerase family protein</fullName>
    </submittedName>
</protein>
<feature type="region of interest" description="Disordered" evidence="2">
    <location>
        <begin position="243"/>
        <end position="266"/>
    </location>
</feature>
<evidence type="ECO:0000313" key="4">
    <source>
        <dbReference type="Proteomes" id="UP001595947"/>
    </source>
</evidence>
<sequence length="266" mass="28738">MSADVAERFHDRVRYERSGHVATITYDRPDKLNAIDGAMREGLNEAFSRFRADDEAWVGVVTGEGRAFCAGADFASEGNPAGDFPGSYWERPTVNSFESGWEIHKPVVAAVNGLCLGYGLTLVTWCDIVIASDRATFGFPEVKLGVPTIVGALRLPGRIGWQPAMELLLTGETISAARAKEIGLALQVVPHDDLPGAVDAMTTRLLAGAPLAQRAIKEVARRGPEMSQTDAIRFGETMRRVAGATEDAVEGATAAREKRAPRWQAR</sequence>
<comment type="caution">
    <text evidence="3">The sequence shown here is derived from an EMBL/GenBank/DDBJ whole genome shotgun (WGS) entry which is preliminary data.</text>
</comment>
<reference evidence="4" key="1">
    <citation type="journal article" date="2019" name="Int. J. Syst. Evol. Microbiol.">
        <title>The Global Catalogue of Microorganisms (GCM) 10K type strain sequencing project: providing services to taxonomists for standard genome sequencing and annotation.</title>
        <authorList>
            <consortium name="The Broad Institute Genomics Platform"/>
            <consortium name="The Broad Institute Genome Sequencing Center for Infectious Disease"/>
            <person name="Wu L."/>
            <person name="Ma J."/>
        </authorList>
    </citation>
    <scope>NUCLEOTIDE SEQUENCE [LARGE SCALE GENOMIC DNA]</scope>
    <source>
        <strain evidence="4">CGMCC 4.7093</strain>
    </source>
</reference>
<comment type="similarity">
    <text evidence="1">Belongs to the enoyl-CoA hydratase/isomerase family.</text>
</comment>
<accession>A0ABV9YTS0</accession>
<dbReference type="PANTHER" id="PTHR43802">
    <property type="entry name" value="ENOYL-COA HYDRATASE"/>
    <property type="match status" value="1"/>
</dbReference>
<dbReference type="InterPro" id="IPR029045">
    <property type="entry name" value="ClpP/crotonase-like_dom_sf"/>
</dbReference>
<dbReference type="InterPro" id="IPR001753">
    <property type="entry name" value="Enoyl-CoA_hydra/iso"/>
</dbReference>
<dbReference type="Proteomes" id="UP001595947">
    <property type="component" value="Unassembled WGS sequence"/>
</dbReference>
<dbReference type="RefSeq" id="WP_378037365.1">
    <property type="nucleotide sequence ID" value="NZ_JBHSIV010000019.1"/>
</dbReference>
<dbReference type="PANTHER" id="PTHR43802:SF1">
    <property type="entry name" value="IP11341P-RELATED"/>
    <property type="match status" value="1"/>
</dbReference>
<keyword evidence="4" id="KW-1185">Reference proteome</keyword>
<organism evidence="3 4">
    <name type="scientific">Actinomycetospora atypica</name>
    <dbReference type="NCBI Taxonomy" id="1290095"/>
    <lineage>
        <taxon>Bacteria</taxon>
        <taxon>Bacillati</taxon>
        <taxon>Actinomycetota</taxon>
        <taxon>Actinomycetes</taxon>
        <taxon>Pseudonocardiales</taxon>
        <taxon>Pseudonocardiaceae</taxon>
        <taxon>Actinomycetospora</taxon>
    </lineage>
</organism>
<evidence type="ECO:0000313" key="3">
    <source>
        <dbReference type="EMBL" id="MFC5064016.1"/>
    </source>
</evidence>